<dbReference type="EMBL" id="JAXAFO010000017">
    <property type="protein sequence ID" value="MDX6849963.1"/>
    <property type="molecule type" value="Genomic_DNA"/>
</dbReference>
<dbReference type="CDD" id="cd02233">
    <property type="entry name" value="cupin_HNL-like"/>
    <property type="match status" value="1"/>
</dbReference>
<dbReference type="InterPro" id="IPR047263">
    <property type="entry name" value="HNL-like_cupin"/>
</dbReference>
<feature type="domain" description="Carboxymuconolactone decarboxylase-like" evidence="2">
    <location>
        <begin position="295"/>
        <end position="351"/>
    </location>
</feature>
<dbReference type="InterPro" id="IPR013096">
    <property type="entry name" value="Cupin_2"/>
</dbReference>
<dbReference type="Pfam" id="PF02627">
    <property type="entry name" value="CMD"/>
    <property type="match status" value="1"/>
</dbReference>
<feature type="chain" id="PRO_5046515146" evidence="1">
    <location>
        <begin position="26"/>
        <end position="376"/>
    </location>
</feature>
<dbReference type="PANTHER" id="PTHR33570:SF2">
    <property type="entry name" value="CARBOXYMUCONOLACTONE DECARBOXYLASE-LIKE DOMAIN-CONTAINING PROTEIN"/>
    <property type="match status" value="1"/>
</dbReference>
<keyword evidence="1" id="KW-0732">Signal</keyword>
<reference evidence="4 5" key="1">
    <citation type="submission" date="2023-11" db="EMBL/GenBank/DDBJ databases">
        <title>Gilvimarinus fulvus sp. nov., isolated from the surface of Kelp.</title>
        <authorList>
            <person name="Sun Y.Y."/>
            <person name="Gong Y."/>
            <person name="Du Z.J."/>
        </authorList>
    </citation>
    <scope>NUCLEOTIDE SEQUENCE [LARGE SCALE GENOMIC DNA]</scope>
    <source>
        <strain evidence="4 5">SDUM040013</strain>
    </source>
</reference>
<name>A0ABU4S281_9GAMM</name>
<protein>
    <submittedName>
        <fullName evidence="4">Carboxymuconolactone decarboxylase family protein</fullName>
    </submittedName>
</protein>
<evidence type="ECO:0000259" key="2">
    <source>
        <dbReference type="Pfam" id="PF02627"/>
    </source>
</evidence>
<dbReference type="PANTHER" id="PTHR33570">
    <property type="entry name" value="4-CARBOXYMUCONOLACTONE DECARBOXYLASE FAMILY PROTEIN"/>
    <property type="match status" value="1"/>
</dbReference>
<evidence type="ECO:0000256" key="1">
    <source>
        <dbReference type="SAM" id="SignalP"/>
    </source>
</evidence>
<dbReference type="Pfam" id="PF07883">
    <property type="entry name" value="Cupin_2"/>
    <property type="match status" value="1"/>
</dbReference>
<dbReference type="InterPro" id="IPR014710">
    <property type="entry name" value="RmlC-like_jellyroll"/>
</dbReference>
<dbReference type="InterPro" id="IPR011051">
    <property type="entry name" value="RmlC_Cupin_sf"/>
</dbReference>
<sequence length="376" mass="40936">MRIKTKVYKVPITAIVLAASACSWAASEQIVSASNSFTVVEAPADKFTGEASFTRFPVMPSAGDVAPTVVNFSAGARSNWHIHPNGQYLIVIEGEGQTQQWGNPVQTIRAGDTVWCPPGVKHWHGASEHSAMRHIAISPVAGEGESVTWLEKVELKNTEKDIEKSKYKALNDRQAAIVPIAALTASGQLDKLRLALHRALDQGLTVYEAREVMIQLYAYAGFPRSLNGLNTLIAVIDERAEQGLETTTGKDASPLPADYDANSVGNKVRNEITGRDMTNNPSGYAQFAPMIDVFLKEHLFGDIFVRDTLNYKDRELVTISALAAMSGTDAQLNGHLRVSLNVGLTRDQLQGFVDVLHNTVSEQSAQRAQILLNSIQ</sequence>
<comment type="caution">
    <text evidence="4">The sequence shown here is derived from an EMBL/GenBank/DDBJ whole genome shotgun (WGS) entry which is preliminary data.</text>
</comment>
<dbReference type="RefSeq" id="WP_302721853.1">
    <property type="nucleotide sequence ID" value="NZ_JAULRU010000418.1"/>
</dbReference>
<feature type="domain" description="Cupin type-2" evidence="3">
    <location>
        <begin position="69"/>
        <end position="136"/>
    </location>
</feature>
<dbReference type="PROSITE" id="PS51257">
    <property type="entry name" value="PROKAR_LIPOPROTEIN"/>
    <property type="match status" value="1"/>
</dbReference>
<dbReference type="InterPro" id="IPR052512">
    <property type="entry name" value="4CMD/NDH-1_regulator"/>
</dbReference>
<dbReference type="InterPro" id="IPR003779">
    <property type="entry name" value="CMD-like"/>
</dbReference>
<evidence type="ECO:0000313" key="5">
    <source>
        <dbReference type="Proteomes" id="UP001273505"/>
    </source>
</evidence>
<organism evidence="4 5">
    <name type="scientific">Gilvimarinus gilvus</name>
    <dbReference type="NCBI Taxonomy" id="3058038"/>
    <lineage>
        <taxon>Bacteria</taxon>
        <taxon>Pseudomonadati</taxon>
        <taxon>Pseudomonadota</taxon>
        <taxon>Gammaproteobacteria</taxon>
        <taxon>Cellvibrionales</taxon>
        <taxon>Cellvibrionaceae</taxon>
        <taxon>Gilvimarinus</taxon>
    </lineage>
</organism>
<feature type="signal peptide" evidence="1">
    <location>
        <begin position="1"/>
        <end position="25"/>
    </location>
</feature>
<proteinExistence type="predicted"/>
<dbReference type="InterPro" id="IPR029032">
    <property type="entry name" value="AhpD-like"/>
</dbReference>
<accession>A0ABU4S281</accession>
<dbReference type="SUPFAM" id="SSF69118">
    <property type="entry name" value="AhpD-like"/>
    <property type="match status" value="1"/>
</dbReference>
<dbReference type="Gene3D" id="2.60.120.10">
    <property type="entry name" value="Jelly Rolls"/>
    <property type="match status" value="1"/>
</dbReference>
<dbReference type="Gene3D" id="1.20.1290.10">
    <property type="entry name" value="AhpD-like"/>
    <property type="match status" value="1"/>
</dbReference>
<evidence type="ECO:0000313" key="4">
    <source>
        <dbReference type="EMBL" id="MDX6849963.1"/>
    </source>
</evidence>
<dbReference type="Proteomes" id="UP001273505">
    <property type="component" value="Unassembled WGS sequence"/>
</dbReference>
<dbReference type="SUPFAM" id="SSF51182">
    <property type="entry name" value="RmlC-like cupins"/>
    <property type="match status" value="1"/>
</dbReference>
<evidence type="ECO:0000259" key="3">
    <source>
        <dbReference type="Pfam" id="PF07883"/>
    </source>
</evidence>
<gene>
    <name evidence="4" type="ORF">SCD92_11380</name>
</gene>
<keyword evidence="5" id="KW-1185">Reference proteome</keyword>